<keyword evidence="2" id="KW-1185">Reference proteome</keyword>
<reference evidence="1 2" key="1">
    <citation type="submission" date="2018-08" db="EMBL/GenBank/DDBJ databases">
        <title>Genomic Encyclopedia of Archaeal and Bacterial Type Strains, Phase II (KMG-II): from individual species to whole genera.</title>
        <authorList>
            <person name="Goeker M."/>
        </authorList>
    </citation>
    <scope>NUCLEOTIDE SEQUENCE [LARGE SCALE GENOMIC DNA]</scope>
    <source>
        <strain evidence="1 2">DSM 5002</strain>
    </source>
</reference>
<dbReference type="Proteomes" id="UP000266273">
    <property type="component" value="Unassembled WGS sequence"/>
</dbReference>
<organism evidence="1 2">
    <name type="scientific">Dichotomicrobium thermohalophilum</name>
    <dbReference type="NCBI Taxonomy" id="933063"/>
    <lineage>
        <taxon>Bacteria</taxon>
        <taxon>Pseudomonadati</taxon>
        <taxon>Pseudomonadota</taxon>
        <taxon>Alphaproteobacteria</taxon>
        <taxon>Hyphomicrobiales</taxon>
        <taxon>Hyphomicrobiaceae</taxon>
        <taxon>Dichotomicrobium</taxon>
    </lineage>
</organism>
<dbReference type="RefSeq" id="WP_119059931.1">
    <property type="nucleotide sequence ID" value="NZ_QXDF01000001.1"/>
</dbReference>
<dbReference type="EMBL" id="QXDF01000001">
    <property type="protein sequence ID" value="RIA54963.1"/>
    <property type="molecule type" value="Genomic_DNA"/>
</dbReference>
<dbReference type="AlphaFoldDB" id="A0A397Q205"/>
<dbReference type="OrthoDB" id="7960482at2"/>
<evidence type="ECO:0000313" key="2">
    <source>
        <dbReference type="Proteomes" id="UP000266273"/>
    </source>
</evidence>
<evidence type="ECO:0000313" key="1">
    <source>
        <dbReference type="EMBL" id="RIA54963.1"/>
    </source>
</evidence>
<proteinExistence type="predicted"/>
<accession>A0A397Q205</accession>
<protein>
    <submittedName>
        <fullName evidence="1">Uncharacterized protein</fullName>
    </submittedName>
</protein>
<comment type="caution">
    <text evidence="1">The sequence shown here is derived from an EMBL/GenBank/DDBJ whole genome shotgun (WGS) entry which is preliminary data.</text>
</comment>
<gene>
    <name evidence="1" type="ORF">BXY53_0013</name>
</gene>
<name>A0A397Q205_9HYPH</name>
<sequence>MNTLLTRLRGSIWIITLLIGLVAPFSLADAQACTSSWSKSGYKSYSQIKREVRARLGNARIVRVELCGSGASAYFRVIALTGGDGSATRRELRISAR</sequence>